<evidence type="ECO:0000256" key="1">
    <source>
        <dbReference type="SAM" id="MobiDB-lite"/>
    </source>
</evidence>
<gene>
    <name evidence="2" type="ORF">Ctob_003983</name>
</gene>
<evidence type="ECO:0000313" key="2">
    <source>
        <dbReference type="EMBL" id="KOO25761.1"/>
    </source>
</evidence>
<feature type="compositionally biased region" description="Basic and acidic residues" evidence="1">
    <location>
        <begin position="120"/>
        <end position="134"/>
    </location>
</feature>
<keyword evidence="3" id="KW-1185">Reference proteome</keyword>
<accession>A0A0M0JGM0</accession>
<organism evidence="2 3">
    <name type="scientific">Chrysochromulina tobinii</name>
    <dbReference type="NCBI Taxonomy" id="1460289"/>
    <lineage>
        <taxon>Eukaryota</taxon>
        <taxon>Haptista</taxon>
        <taxon>Haptophyta</taxon>
        <taxon>Prymnesiophyceae</taxon>
        <taxon>Prymnesiales</taxon>
        <taxon>Chrysochromulinaceae</taxon>
        <taxon>Chrysochromulina</taxon>
    </lineage>
</organism>
<comment type="caution">
    <text evidence="2">The sequence shown here is derived from an EMBL/GenBank/DDBJ whole genome shotgun (WGS) entry which is preliminary data.</text>
</comment>
<protein>
    <submittedName>
        <fullName evidence="2">Uncharacterized protein</fullName>
    </submittedName>
</protein>
<sequence length="351" mass="37667">MDEYWQRYETLNWTGIEMRPTTGRELRNKLLISALGYGVRDFTKVQLERIGVRHLHGDEFVQFGDGFLAVAPHVMDSSWFERHPSLQLSQPYFKLAVGAKDCNEHVHRMTPRAFAIGRTDHSQREVGARVEGAHDSAGATAADAALEGGAPELLQSSNSSGASAVAAGGGGPRHAKMLIAAAPMNLLPRRGSPIPIEPSPPSDSLGVVPSPITQYLAFLDERRPPPPTRPSSNTTSFVEGSGYGYGGSERSHMGTHDVSFGMSASLTSSAVLCESAVQSARTSSAAGGSWYNAIRSSASYKEDVYSREFDARAAEAIEQLTPADVANQFTTAWVTPTSSTLTARSWAPLCP</sequence>
<proteinExistence type="predicted"/>
<dbReference type="AlphaFoldDB" id="A0A0M0JGM0"/>
<dbReference type="EMBL" id="JWZX01002932">
    <property type="protein sequence ID" value="KOO25761.1"/>
    <property type="molecule type" value="Genomic_DNA"/>
</dbReference>
<reference evidence="3" key="1">
    <citation type="journal article" date="2015" name="PLoS Genet.">
        <title>Genome Sequence and Transcriptome Analyses of Chrysochromulina tobin: Metabolic Tools for Enhanced Algal Fitness in the Prominent Order Prymnesiales (Haptophyceae).</title>
        <authorList>
            <person name="Hovde B.T."/>
            <person name="Deodato C.R."/>
            <person name="Hunsperger H.M."/>
            <person name="Ryken S.A."/>
            <person name="Yost W."/>
            <person name="Jha R.K."/>
            <person name="Patterson J."/>
            <person name="Monnat R.J. Jr."/>
            <person name="Barlow S.B."/>
            <person name="Starkenburg S.R."/>
            <person name="Cattolico R.A."/>
        </authorList>
    </citation>
    <scope>NUCLEOTIDE SEQUENCE</scope>
    <source>
        <strain evidence="3">CCMP291</strain>
    </source>
</reference>
<feature type="region of interest" description="Disordered" evidence="1">
    <location>
        <begin position="120"/>
        <end position="141"/>
    </location>
</feature>
<feature type="compositionally biased region" description="Low complexity" evidence="1">
    <location>
        <begin position="230"/>
        <end position="240"/>
    </location>
</feature>
<feature type="region of interest" description="Disordered" evidence="1">
    <location>
        <begin position="220"/>
        <end position="250"/>
    </location>
</feature>
<name>A0A0M0JGM0_9EUKA</name>
<evidence type="ECO:0000313" key="3">
    <source>
        <dbReference type="Proteomes" id="UP000037460"/>
    </source>
</evidence>
<dbReference type="Proteomes" id="UP000037460">
    <property type="component" value="Unassembled WGS sequence"/>
</dbReference>